<dbReference type="GO" id="GO:0016491">
    <property type="term" value="F:oxidoreductase activity"/>
    <property type="evidence" value="ECO:0007669"/>
    <property type="project" value="UniProtKB-KW"/>
</dbReference>
<dbReference type="Proteomes" id="UP000799440">
    <property type="component" value="Unassembled WGS sequence"/>
</dbReference>
<reference evidence="4" key="1">
    <citation type="journal article" date="2020" name="Stud. Mycol.">
        <title>101 Dothideomycetes genomes: a test case for predicting lifestyles and emergence of pathogens.</title>
        <authorList>
            <person name="Haridas S."/>
            <person name="Albert R."/>
            <person name="Binder M."/>
            <person name="Bloem J."/>
            <person name="Labutti K."/>
            <person name="Salamov A."/>
            <person name="Andreopoulos B."/>
            <person name="Baker S."/>
            <person name="Barry K."/>
            <person name="Bills G."/>
            <person name="Bluhm B."/>
            <person name="Cannon C."/>
            <person name="Castanera R."/>
            <person name="Culley D."/>
            <person name="Daum C."/>
            <person name="Ezra D."/>
            <person name="Gonzalez J."/>
            <person name="Henrissat B."/>
            <person name="Kuo A."/>
            <person name="Liang C."/>
            <person name="Lipzen A."/>
            <person name="Lutzoni F."/>
            <person name="Magnuson J."/>
            <person name="Mondo S."/>
            <person name="Nolan M."/>
            <person name="Ohm R."/>
            <person name="Pangilinan J."/>
            <person name="Park H.-J."/>
            <person name="Ramirez L."/>
            <person name="Alfaro M."/>
            <person name="Sun H."/>
            <person name="Tritt A."/>
            <person name="Yoshinaga Y."/>
            <person name="Zwiers L.-H."/>
            <person name="Turgeon B."/>
            <person name="Goodwin S."/>
            <person name="Spatafora J."/>
            <person name="Crous P."/>
            <person name="Grigoriev I."/>
        </authorList>
    </citation>
    <scope>NUCLEOTIDE SEQUENCE</scope>
    <source>
        <strain evidence="4">CBS 119925</strain>
    </source>
</reference>
<dbReference type="EMBL" id="MU006631">
    <property type="protein sequence ID" value="KAF2741681.1"/>
    <property type="molecule type" value="Genomic_DNA"/>
</dbReference>
<feature type="region of interest" description="Disordered" evidence="3">
    <location>
        <begin position="31"/>
        <end position="76"/>
    </location>
</feature>
<protein>
    <submittedName>
        <fullName evidence="4">NAD(P)-binding protein</fullName>
    </submittedName>
</protein>
<dbReference type="AlphaFoldDB" id="A0A6A6UX67"/>
<dbReference type="InterPro" id="IPR036291">
    <property type="entry name" value="NAD(P)-bd_dom_sf"/>
</dbReference>
<gene>
    <name evidence="4" type="ORF">M011DRAFT_530364</name>
</gene>
<dbReference type="PANTHER" id="PTHR44196">
    <property type="entry name" value="DEHYDROGENASE/REDUCTASE SDR FAMILY MEMBER 7B"/>
    <property type="match status" value="1"/>
</dbReference>
<name>A0A6A6UX67_9PLEO</name>
<evidence type="ECO:0000313" key="5">
    <source>
        <dbReference type="Proteomes" id="UP000799440"/>
    </source>
</evidence>
<dbReference type="OrthoDB" id="1933717at2759"/>
<keyword evidence="2" id="KW-0560">Oxidoreductase</keyword>
<evidence type="ECO:0000256" key="1">
    <source>
        <dbReference type="ARBA" id="ARBA00006484"/>
    </source>
</evidence>
<dbReference type="PANTHER" id="PTHR44196:SF1">
    <property type="entry name" value="DEHYDROGENASE_REDUCTASE SDR FAMILY MEMBER 7B"/>
    <property type="match status" value="1"/>
</dbReference>
<dbReference type="SUPFAM" id="SSF51735">
    <property type="entry name" value="NAD(P)-binding Rossmann-fold domains"/>
    <property type="match status" value="1"/>
</dbReference>
<feature type="compositionally biased region" description="Polar residues" evidence="3">
    <location>
        <begin position="55"/>
        <end position="69"/>
    </location>
</feature>
<accession>A0A6A6UX67</accession>
<evidence type="ECO:0000256" key="2">
    <source>
        <dbReference type="ARBA" id="ARBA00023002"/>
    </source>
</evidence>
<organism evidence="4 5">
    <name type="scientific">Sporormia fimetaria CBS 119925</name>
    <dbReference type="NCBI Taxonomy" id="1340428"/>
    <lineage>
        <taxon>Eukaryota</taxon>
        <taxon>Fungi</taxon>
        <taxon>Dikarya</taxon>
        <taxon>Ascomycota</taxon>
        <taxon>Pezizomycotina</taxon>
        <taxon>Dothideomycetes</taxon>
        <taxon>Pleosporomycetidae</taxon>
        <taxon>Pleosporales</taxon>
        <taxon>Sporormiaceae</taxon>
        <taxon>Sporormia</taxon>
    </lineage>
</organism>
<dbReference type="GO" id="GO:0016020">
    <property type="term" value="C:membrane"/>
    <property type="evidence" value="ECO:0007669"/>
    <property type="project" value="TreeGrafter"/>
</dbReference>
<sequence length="259" mass="27732">MAESLLSLAEFNVVVEHLLLGARKRQGCGARDNLEAQEPFSGSQQKGGRRKISAQVPTSPQTTKHNNSYPAIDPEKPELSQAGKTVVITGAGSDIVRQTAIAFATANAKHVVLIGRTKSALIETRKHAGRGDDHQCSTNVKSIVIATQAFLPTATSTGAAVYALAASALMLPAKVTAYLSRYLSSKVAQAKVIEYLAIENLNIFACSVHPGMVDTKIFRGSGATLEQLPMDTITLPANFLVWLSQKKTKFLNGNMVWAN</sequence>
<keyword evidence="5" id="KW-1185">Reference proteome</keyword>
<evidence type="ECO:0000256" key="3">
    <source>
        <dbReference type="SAM" id="MobiDB-lite"/>
    </source>
</evidence>
<proteinExistence type="inferred from homology"/>
<comment type="similarity">
    <text evidence="1">Belongs to the short-chain dehydrogenases/reductases (SDR) family.</text>
</comment>
<dbReference type="Gene3D" id="3.40.50.720">
    <property type="entry name" value="NAD(P)-binding Rossmann-like Domain"/>
    <property type="match status" value="2"/>
</dbReference>
<evidence type="ECO:0000313" key="4">
    <source>
        <dbReference type="EMBL" id="KAF2741681.1"/>
    </source>
</evidence>